<dbReference type="InterPro" id="IPR013783">
    <property type="entry name" value="Ig-like_fold"/>
</dbReference>
<dbReference type="STRING" id="717606.PaecuDRAFT_3496"/>
<proteinExistence type="predicted"/>
<evidence type="ECO:0000313" key="4">
    <source>
        <dbReference type="Proteomes" id="UP000005387"/>
    </source>
</evidence>
<dbReference type="EMBL" id="AEDD01000010">
    <property type="protein sequence ID" value="EFM09449.1"/>
    <property type="molecule type" value="Genomic_DNA"/>
</dbReference>
<dbReference type="InterPro" id="IPR001119">
    <property type="entry name" value="SLH_dom"/>
</dbReference>
<evidence type="ECO:0000256" key="1">
    <source>
        <dbReference type="SAM" id="SignalP"/>
    </source>
</evidence>
<feature type="domain" description="SLH" evidence="2">
    <location>
        <begin position="93"/>
        <end position="156"/>
    </location>
</feature>
<dbReference type="eggNOG" id="COG4932">
    <property type="taxonomic scope" value="Bacteria"/>
</dbReference>
<dbReference type="Pfam" id="PF00395">
    <property type="entry name" value="SLH"/>
    <property type="match status" value="3"/>
</dbReference>
<dbReference type="PANTHER" id="PTHR43308:SF5">
    <property type="entry name" value="S-LAYER PROTEIN _ PEPTIDOGLYCAN ENDO-BETA-N-ACETYLGLUCOSAMINIDASE"/>
    <property type="match status" value="1"/>
</dbReference>
<dbReference type="InterPro" id="IPR051465">
    <property type="entry name" value="Cell_Envelope_Struct_Comp"/>
</dbReference>
<dbReference type="InterPro" id="IPR003343">
    <property type="entry name" value="Big_2"/>
</dbReference>
<dbReference type="Gene3D" id="2.60.40.10">
    <property type="entry name" value="Immunoglobulins"/>
    <property type="match status" value="5"/>
</dbReference>
<evidence type="ECO:0000259" key="2">
    <source>
        <dbReference type="PROSITE" id="PS51272"/>
    </source>
</evidence>
<feature type="domain" description="SLH" evidence="2">
    <location>
        <begin position="157"/>
        <end position="219"/>
    </location>
</feature>
<keyword evidence="4" id="KW-1185">Reference proteome</keyword>
<feature type="chain" id="PRO_5039200914" evidence="1">
    <location>
        <begin position="21"/>
        <end position="1238"/>
    </location>
</feature>
<feature type="signal peptide" evidence="1">
    <location>
        <begin position="1"/>
        <end position="20"/>
    </location>
</feature>
<dbReference type="InterPro" id="IPR006644">
    <property type="entry name" value="Cadg"/>
</dbReference>
<dbReference type="SMART" id="SM00736">
    <property type="entry name" value="CADG"/>
    <property type="match status" value="4"/>
</dbReference>
<dbReference type="OrthoDB" id="57539at2"/>
<dbReference type="RefSeq" id="WP_006039484.1">
    <property type="nucleotide sequence ID" value="NZ_AEDD01000010.1"/>
</dbReference>
<dbReference type="Proteomes" id="UP000005387">
    <property type="component" value="Unassembled WGS sequence"/>
</dbReference>
<reference evidence="3 4" key="1">
    <citation type="submission" date="2010-07" db="EMBL/GenBank/DDBJ databases">
        <title>The draft genome of Paenibacillus curdlanolyticus YK9.</title>
        <authorList>
            <consortium name="US DOE Joint Genome Institute (JGI-PGF)"/>
            <person name="Lucas S."/>
            <person name="Copeland A."/>
            <person name="Lapidus A."/>
            <person name="Cheng J.-F."/>
            <person name="Bruce D."/>
            <person name="Goodwin L."/>
            <person name="Pitluck S."/>
            <person name="Land M.L."/>
            <person name="Hauser L."/>
            <person name="Chang Y.-J."/>
            <person name="Jeffries C."/>
            <person name="Anderson I.J."/>
            <person name="Johnson E."/>
            <person name="Loganathan U."/>
            <person name="Mulhopadhyay B."/>
            <person name="Kyrpides N."/>
            <person name="Woyke T.J."/>
        </authorList>
    </citation>
    <scope>NUCLEOTIDE SEQUENCE [LARGE SCALE GENOMIC DNA]</scope>
    <source>
        <strain evidence="3 4">YK9</strain>
    </source>
</reference>
<dbReference type="AlphaFoldDB" id="E0ICZ4"/>
<dbReference type="eggNOG" id="COG5184">
    <property type="taxonomic scope" value="Bacteria"/>
</dbReference>
<accession>E0ICZ4</accession>
<keyword evidence="1" id="KW-0732">Signal</keyword>
<sequence length="1238" mass="127804">MKKHLAACLAIALLSSGLHLSESTAAGAASAPAGSFSDIADVPKNVQQSIIESARQGLLLGTPTGEFHPHAALTRAELAVVIQRALQLPQAGVKGSFSDVIPGSWAEHAIEAVRAAGIMTGDKEGCFRPASLITREELAVVLERASESALVQSEAAAAEVTDWEAVREWARPYVLTSLSQGVMTAEGGAFHPKGTISRQEAAEMLLQTFFPTARPSQLGKVEENRVWINGVQYQLSDKVKGVLSPSNAEVLKGSTLTFSANGRKLERITSLQLHASGQAAGKDAGEFTGNLTLDGHGSVLEGNLTLDGDYLTVCNLTVSGNFKISSKLENDFFAHQLTVLGRTEVQGGDDNTVVFEDSKLGTVDVDKTGVRVEATGSTTIAQMTVSSDALLFSGSDAKVEKVELADGVTELKIVGSIENLVITGSQSIKLNIASGTIGTISVQSTASVQLTNGGTVNKLEVLDAKAHVEIGQGNGIPSITYGTGVPTSTVTYSVTSGSASSQGSATSNMPPTASNIEDKELTLGDGPLVLMLDSLISDPDGDSLSYEVLSSRVRVARITMNGSQLTLTPLTAGTTTITIQADDGRGGLLTKSFVLTIKPVNHKPTVIQAPSAQTLTVGGSDFTLDVANVFSDSDGDALTFTVSSSDAGTALASVSGTQLTVHGAAAGTATITLTATDTHGAAEDAVFTVTVNAAPSSSNHKPTVIQAPSAQTLTVGGSDFTLDAANVFSDSDGDALTFTAASSDAGTALASVSGTQLTVHGAAAGTATITLTATDTHGAAEDAVFTVTVNAAPSSPNHKPTVIQAPSAQTLTVGGSDFTLDVANVFSDSDGDALTFTASSSDAGTALASVSGTQLTVHGAAAGTANITLTATDTHGAAEDAVFTVTVNAAPSNANHNPDVVASIPLQVLTIGITATRTYDLSNLFSDPEGDVMTFSAVSSSSEGADVSVSGSMLTVTPGTGAASAVVTVTADDGRGGTASYDFNVRSAPLVTNGSVVIRTKRGIKDPIVYDLRALFPNETSFTIYKGNADATLSGPTIFNGTAITVQDTANLTWVVGADGKAAVIQLIEEAQGPLGMYFSEYMDGGNGRSAIELYFNGDGDPSHKAEGYTLEVHRFNKQSNSVVIDTQSVFSTYPNMPYIVINSTFYDFFDLTNAMYYNEEANLYNPTAYNVVALVLKKNGQVVDVIGDPSSHDQLLPAGGTIVRKSGIYSGSSTFSLYGEWNIYPIGSYQFIGNHMP</sequence>
<dbReference type="Pfam" id="PF17963">
    <property type="entry name" value="Big_9"/>
    <property type="match status" value="2"/>
</dbReference>
<evidence type="ECO:0000313" key="3">
    <source>
        <dbReference type="EMBL" id="EFM09449.1"/>
    </source>
</evidence>
<dbReference type="SMART" id="SM00635">
    <property type="entry name" value="BID_2"/>
    <property type="match status" value="4"/>
</dbReference>
<dbReference type="PROSITE" id="PS51272">
    <property type="entry name" value="SLH"/>
    <property type="match status" value="3"/>
</dbReference>
<protein>
    <submittedName>
        <fullName evidence="3">S-layer domain protein</fullName>
    </submittedName>
</protein>
<dbReference type="GO" id="GO:0016020">
    <property type="term" value="C:membrane"/>
    <property type="evidence" value="ECO:0007669"/>
    <property type="project" value="InterPro"/>
</dbReference>
<dbReference type="PANTHER" id="PTHR43308">
    <property type="entry name" value="OUTER MEMBRANE PROTEIN ALPHA-RELATED"/>
    <property type="match status" value="1"/>
</dbReference>
<gene>
    <name evidence="3" type="ORF">PaecuDRAFT_3496</name>
</gene>
<name>E0ICZ4_9BACL</name>
<feature type="domain" description="SLH" evidence="2">
    <location>
        <begin position="33"/>
        <end position="92"/>
    </location>
</feature>
<organism evidence="3 4">
    <name type="scientific">Paenibacillus curdlanolyticus YK9</name>
    <dbReference type="NCBI Taxonomy" id="717606"/>
    <lineage>
        <taxon>Bacteria</taxon>
        <taxon>Bacillati</taxon>
        <taxon>Bacillota</taxon>
        <taxon>Bacilli</taxon>
        <taxon>Bacillales</taxon>
        <taxon>Paenibacillaceae</taxon>
        <taxon>Paenibacillus</taxon>
    </lineage>
</organism>